<dbReference type="AlphaFoldDB" id="F8CFV1"/>
<feature type="domain" description="Putative DNA-binding" evidence="1">
    <location>
        <begin position="19"/>
        <end position="119"/>
    </location>
</feature>
<dbReference type="eggNOG" id="COG3219">
    <property type="taxonomic scope" value="Bacteria"/>
</dbReference>
<proteinExistence type="predicted"/>
<gene>
    <name evidence="2" type="ordered locus">LILAB_15075</name>
</gene>
<accession>F8CFV1</accession>
<dbReference type="InterPro" id="IPR018640">
    <property type="entry name" value="DUF2063"/>
</dbReference>
<organism evidence="2 3">
    <name type="scientific">Myxococcus fulvus (strain ATCC BAA-855 / HW-1)</name>
    <dbReference type="NCBI Taxonomy" id="483219"/>
    <lineage>
        <taxon>Bacteria</taxon>
        <taxon>Pseudomonadati</taxon>
        <taxon>Myxococcota</taxon>
        <taxon>Myxococcia</taxon>
        <taxon>Myxococcales</taxon>
        <taxon>Cystobacterineae</taxon>
        <taxon>Myxococcaceae</taxon>
        <taxon>Myxococcus</taxon>
    </lineage>
</organism>
<dbReference type="Pfam" id="PF09836">
    <property type="entry name" value="DUF2063"/>
    <property type="match status" value="1"/>
</dbReference>
<evidence type="ECO:0000259" key="1">
    <source>
        <dbReference type="Pfam" id="PF09836"/>
    </source>
</evidence>
<dbReference type="EMBL" id="CP002830">
    <property type="protein sequence ID" value="AEI64920.1"/>
    <property type="molecule type" value="Genomic_DNA"/>
</dbReference>
<dbReference type="KEGG" id="mfu:LILAB_15075"/>
<evidence type="ECO:0000313" key="2">
    <source>
        <dbReference type="EMBL" id="AEI64920.1"/>
    </source>
</evidence>
<protein>
    <recommendedName>
        <fullName evidence="1">Putative DNA-binding domain-containing protein</fullName>
    </recommendedName>
</protein>
<dbReference type="HOGENOM" id="CLU_081286_1_0_7"/>
<name>F8CFV1_MYXFH</name>
<dbReference type="STRING" id="483219.LILAB_15075"/>
<evidence type="ECO:0000313" key="3">
    <source>
        <dbReference type="Proteomes" id="UP000000488"/>
    </source>
</evidence>
<reference evidence="2 3" key="1">
    <citation type="journal article" date="2011" name="J. Bacteriol.">
        <title>Genome sequence of the halotolerant marine bacterium Myxococcus fulvus HW-1.</title>
        <authorList>
            <person name="Li Z.F."/>
            <person name="Li X."/>
            <person name="Liu H."/>
            <person name="Liu X."/>
            <person name="Han K."/>
            <person name="Wu Z.H."/>
            <person name="Hu W."/>
            <person name="Li F.F."/>
            <person name="Li Y.Z."/>
        </authorList>
    </citation>
    <scope>NUCLEOTIDE SEQUENCE [LARGE SCALE GENOMIC DNA]</scope>
    <source>
        <strain evidence="3">ATCC BAA-855 / HW-1</strain>
    </source>
</reference>
<dbReference type="Proteomes" id="UP000000488">
    <property type="component" value="Chromosome"/>
</dbReference>
<sequence>MSASAESALRPEARSLQRLQAWLLTAITAPGSDASSRSSLGPCEAFVRSTPGLGAAERVAIYAQGYLARLLECLRADHPALRALVGDALFERFVLGYLGSNPPRSYDLFELGAGLAGYLERTRPPDSSVTPEQRALLDLPAELARVERARLEALRAPGLEGAAPGPSISPYGLLLGSEGSVAVAPCLRLVETRHDVRGFMAAVDRGTQPEVPPTARTLLAISRVGFHPTLTALLDWQYAALKSCAAPRPLRDLAAELAAQRGETGGAMLAELAL</sequence>